<keyword evidence="7 10" id="KW-0653">Protein transport</keyword>
<keyword evidence="8 10" id="KW-0072">Autophagy</keyword>
<organism evidence="13 14">
    <name type="scientific">Parnassius apollo</name>
    <name type="common">Apollo butterfly</name>
    <name type="synonym">Papilio apollo</name>
    <dbReference type="NCBI Taxonomy" id="110799"/>
    <lineage>
        <taxon>Eukaryota</taxon>
        <taxon>Metazoa</taxon>
        <taxon>Ecdysozoa</taxon>
        <taxon>Arthropoda</taxon>
        <taxon>Hexapoda</taxon>
        <taxon>Insecta</taxon>
        <taxon>Pterygota</taxon>
        <taxon>Neoptera</taxon>
        <taxon>Endopterygota</taxon>
        <taxon>Lepidoptera</taxon>
        <taxon>Glossata</taxon>
        <taxon>Ditrysia</taxon>
        <taxon>Papilionoidea</taxon>
        <taxon>Papilionidae</taxon>
        <taxon>Parnassiinae</taxon>
        <taxon>Parnassini</taxon>
        <taxon>Parnassius</taxon>
        <taxon>Parnassius</taxon>
    </lineage>
</organism>
<dbReference type="CDD" id="cd01486">
    <property type="entry name" value="Apg7"/>
    <property type="match status" value="1"/>
</dbReference>
<feature type="active site" description="Glycyl thioester intermediate" evidence="9">
    <location>
        <position position="546"/>
    </location>
</feature>
<keyword evidence="4 10" id="KW-0813">Transport</keyword>
<comment type="similarity">
    <text evidence="1 10">Belongs to the ATG7 family.</text>
</comment>
<dbReference type="InterPro" id="IPR045886">
    <property type="entry name" value="ThiF/MoeB/HesA"/>
</dbReference>
<evidence type="ECO:0000256" key="2">
    <source>
        <dbReference type="ARBA" id="ARBA00011738"/>
    </source>
</evidence>
<dbReference type="FunFam" id="3.40.50.720:FF:000395">
    <property type="entry name" value="ubiquitin-like modifier-activating enzyme ATG7"/>
    <property type="match status" value="1"/>
</dbReference>
<comment type="caution">
    <text evidence="13">The sequence shown here is derived from an EMBL/GenBank/DDBJ whole genome shotgun (WGS) entry which is preliminary data.</text>
</comment>
<dbReference type="GO" id="GO:0000407">
    <property type="term" value="C:phagophore assembly site"/>
    <property type="evidence" value="ECO:0007669"/>
    <property type="project" value="UniProtKB-SubCell"/>
</dbReference>
<dbReference type="OrthoDB" id="338614at2759"/>
<evidence type="ECO:0000256" key="7">
    <source>
        <dbReference type="ARBA" id="ARBA00022927"/>
    </source>
</evidence>
<gene>
    <name evidence="13" type="ORF">PAPOLLO_LOCUS2689</name>
</gene>
<dbReference type="GO" id="GO:0000422">
    <property type="term" value="P:autophagy of mitochondrion"/>
    <property type="evidence" value="ECO:0007669"/>
    <property type="project" value="TreeGrafter"/>
</dbReference>
<dbReference type="GO" id="GO:0015031">
    <property type="term" value="P:protein transport"/>
    <property type="evidence" value="ECO:0007669"/>
    <property type="project" value="UniProtKB-UniRule"/>
</dbReference>
<accession>A0A8S3W685</accession>
<dbReference type="InterPro" id="IPR032197">
    <property type="entry name" value="Atg7_N"/>
</dbReference>
<evidence type="ECO:0000313" key="13">
    <source>
        <dbReference type="EMBL" id="CAG4943541.1"/>
    </source>
</evidence>
<dbReference type="GO" id="GO:0006995">
    <property type="term" value="P:cellular response to nitrogen starvation"/>
    <property type="evidence" value="ECO:0007669"/>
    <property type="project" value="TreeGrafter"/>
</dbReference>
<dbReference type="AlphaFoldDB" id="A0A8S3W685"/>
<evidence type="ECO:0000256" key="3">
    <source>
        <dbReference type="ARBA" id="ARBA00017647"/>
    </source>
</evidence>
<evidence type="ECO:0000259" key="12">
    <source>
        <dbReference type="Pfam" id="PF16420"/>
    </source>
</evidence>
<dbReference type="PANTHER" id="PTHR10953:SF3">
    <property type="entry name" value="UBIQUITIN-LIKE MODIFIER-ACTIVATING ENZYME ATG7"/>
    <property type="match status" value="1"/>
</dbReference>
<keyword evidence="5 10" id="KW-0963">Cytoplasm</keyword>
<dbReference type="Pfam" id="PF00899">
    <property type="entry name" value="ThiF"/>
    <property type="match status" value="1"/>
</dbReference>
<dbReference type="GO" id="GO:0032446">
    <property type="term" value="P:protein modification by small protein conjugation"/>
    <property type="evidence" value="ECO:0007669"/>
    <property type="project" value="TreeGrafter"/>
</dbReference>
<comment type="subcellular location">
    <subcellularLocation>
        <location evidence="10">Cytoplasm</location>
    </subcellularLocation>
    <subcellularLocation>
        <location evidence="10">Preautophagosomal structure</location>
    </subcellularLocation>
</comment>
<evidence type="ECO:0000256" key="6">
    <source>
        <dbReference type="ARBA" id="ARBA00022786"/>
    </source>
</evidence>
<dbReference type="GO" id="GO:0019779">
    <property type="term" value="F:Atg8 activating enzyme activity"/>
    <property type="evidence" value="ECO:0007669"/>
    <property type="project" value="TreeGrafter"/>
</dbReference>
<dbReference type="InterPro" id="IPR000594">
    <property type="entry name" value="ThiF_NAD_FAD-bd"/>
</dbReference>
<sequence length="682" mass="75748">MSLDHKEQVIQYVPFTSFVHPSFWHSLTDIKLNVDKLNESTKQIYGRFTYRDDIGTAFEVDGTSFNKVPEMEQMYYNITGTIMNKNTIEDFKNIDKAALLNSIGEIIWPNIRRKTWISNPNSLLSFIILSFADLKRFHYYYWFAFPCPSQPTVYLKNKSKPVSTVFSNKQLEELSVGFKSLDTEQKCFFAITKEGDIIHVKPISKILDLNKPTQSEIDIDVVFAFIDPSNGPNPGWPLRLFIAALLEHCPSLSGTDVTIIGIRSSGSGNLNNSNVYTIAIPQNLQTVDSSGWVGWERNDKGNFGPKLANMSASMDPIKLADASSDLNIKLMKWRLVPDIDVEVMKRTKCLLLGAGTLGCHVARDLLAWGFRHITFIDSGRVSYSNPTRQVLFNHQDCLDGGRKKAEAAAQNLKLILPTVNSKAIVAHIPMPGHPVGESLLEETVTNIKLIIEAIAEHDVIFLLLDTREARWLPTLIAAHHGKIVVNAALGFDSYLVMRHGVGLRCMENAVSVNSTYIPGGLLGCYFCNDVTAPGNSLKDRTLDQQCTVTRPGVAAIAGALAVEVLVALLQHPLRVEAPALYNLNGDEDIASEMQGVLGPIPHSIRGFLHSFTSVTPTCAKFKQCIACSDVVINKYREEGTEFLLKVFNSGKYLEEVTGLSELQLAAEMTDILTFSDEDQDQE</sequence>
<dbReference type="Proteomes" id="UP000691718">
    <property type="component" value="Unassembled WGS sequence"/>
</dbReference>
<feature type="domain" description="THIF-type NAD/FAD binding fold" evidence="11">
    <location>
        <begin position="331"/>
        <end position="584"/>
    </location>
</feature>
<comment type="subunit">
    <text evidence="2 10">Homodimer.</text>
</comment>
<dbReference type="GO" id="GO:0019778">
    <property type="term" value="F:Atg12 activating enzyme activity"/>
    <property type="evidence" value="ECO:0007669"/>
    <property type="project" value="TreeGrafter"/>
</dbReference>
<name>A0A8S3W685_PARAO</name>
<keyword evidence="6 10" id="KW-0833">Ubl conjugation pathway</keyword>
<dbReference type="GO" id="GO:0034727">
    <property type="term" value="P:piecemeal microautophagy of the nucleus"/>
    <property type="evidence" value="ECO:0007669"/>
    <property type="project" value="TreeGrafter"/>
</dbReference>
<reference evidence="13" key="1">
    <citation type="submission" date="2021-04" db="EMBL/GenBank/DDBJ databases">
        <authorList>
            <person name="Tunstrom K."/>
        </authorList>
    </citation>
    <scope>NUCLEOTIDE SEQUENCE</scope>
</reference>
<dbReference type="InterPro" id="IPR006285">
    <property type="entry name" value="Atg7"/>
</dbReference>
<evidence type="ECO:0000313" key="14">
    <source>
        <dbReference type="Proteomes" id="UP000691718"/>
    </source>
</evidence>
<evidence type="ECO:0000256" key="4">
    <source>
        <dbReference type="ARBA" id="ARBA00022448"/>
    </source>
</evidence>
<evidence type="ECO:0000256" key="5">
    <source>
        <dbReference type="ARBA" id="ARBA00022490"/>
    </source>
</evidence>
<evidence type="ECO:0000256" key="9">
    <source>
        <dbReference type="PIRSR" id="PIRSR606285-1"/>
    </source>
</evidence>
<evidence type="ECO:0000256" key="10">
    <source>
        <dbReference type="RuleBase" id="RU366022"/>
    </source>
</evidence>
<keyword evidence="14" id="KW-1185">Reference proteome</keyword>
<dbReference type="NCBIfam" id="TIGR01381">
    <property type="entry name" value="E1_like_apg7"/>
    <property type="match status" value="1"/>
</dbReference>
<proteinExistence type="inferred from homology"/>
<protein>
    <recommendedName>
        <fullName evidence="3 10">Ubiquitin-like modifier-activating enzyme ATG7</fullName>
    </recommendedName>
    <alternativeName>
        <fullName evidence="10">Autophagy-related protein 7</fullName>
    </alternativeName>
</protein>
<comment type="function">
    <text evidence="10">E1-like activating enzyme involved in the 2 ubiquitin-like systems required for autophagy.</text>
</comment>
<dbReference type="PANTHER" id="PTHR10953">
    <property type="entry name" value="UBIQUITIN-ACTIVATING ENZYME E1"/>
    <property type="match status" value="1"/>
</dbReference>
<evidence type="ECO:0000256" key="1">
    <source>
        <dbReference type="ARBA" id="ARBA00010931"/>
    </source>
</evidence>
<dbReference type="GO" id="GO:0000045">
    <property type="term" value="P:autophagosome assembly"/>
    <property type="evidence" value="ECO:0007669"/>
    <property type="project" value="TreeGrafter"/>
</dbReference>
<evidence type="ECO:0000259" key="11">
    <source>
        <dbReference type="Pfam" id="PF00899"/>
    </source>
</evidence>
<feature type="domain" description="Ubiquitin-like modifier-activating enzyme Atg7 N-terminal" evidence="12">
    <location>
        <begin position="10"/>
        <end position="314"/>
    </location>
</feature>
<dbReference type="EMBL" id="CAJQZP010000178">
    <property type="protein sequence ID" value="CAG4943541.1"/>
    <property type="molecule type" value="Genomic_DNA"/>
</dbReference>
<dbReference type="Pfam" id="PF16420">
    <property type="entry name" value="ATG7_N"/>
    <property type="match status" value="1"/>
</dbReference>
<evidence type="ECO:0000256" key="8">
    <source>
        <dbReference type="ARBA" id="ARBA00023006"/>
    </source>
</evidence>